<sequence length="283" mass="29571">MTQQILTDRPAISVDELKRAWAAVQAGDFRANTARHTVPATQPRAAASAPGEWQAGPGELFVPVLSCGGSTGATTLAVAIATTAGVPARVVECASVTSSGLAAASTAELGSYATSWSRGARDQVLLERVTDILTTAEEIPHPSTPDRPVSLTVLDIGWELGQVLTTPGWIGDAVRTARHLVLTSTATVPGMRRLEGALDLLDGNRACAAVLGPRRKKWPKSVEHTAGRATRDLERDGLLFAIPEDPGLAVDGLTGAPLPKPLLTAAHQLVQHLLDDTSKGTPQ</sequence>
<dbReference type="Proteomes" id="UP000250028">
    <property type="component" value="Unassembled WGS sequence"/>
</dbReference>
<dbReference type="RefSeq" id="WP_109689231.1">
    <property type="nucleotide sequence ID" value="NZ_QGDN01000002.1"/>
</dbReference>
<protein>
    <recommendedName>
        <fullName evidence="3">MinD-like ATPase involved in chromosome partitioning or flagellar assembly</fullName>
    </recommendedName>
</protein>
<evidence type="ECO:0000313" key="1">
    <source>
        <dbReference type="EMBL" id="SSA58954.1"/>
    </source>
</evidence>
<reference evidence="2" key="1">
    <citation type="submission" date="2016-10" db="EMBL/GenBank/DDBJ databases">
        <authorList>
            <person name="Varghese N."/>
            <person name="Submissions S."/>
        </authorList>
    </citation>
    <scope>NUCLEOTIDE SEQUENCE [LARGE SCALE GENOMIC DNA]</scope>
    <source>
        <strain evidence="2">DSM 22951</strain>
    </source>
</reference>
<dbReference type="EMBL" id="UESZ01000002">
    <property type="protein sequence ID" value="SSA58954.1"/>
    <property type="molecule type" value="Genomic_DNA"/>
</dbReference>
<organism evidence="1 2">
    <name type="scientific">Branchiibius hedensis</name>
    <dbReference type="NCBI Taxonomy" id="672460"/>
    <lineage>
        <taxon>Bacteria</taxon>
        <taxon>Bacillati</taxon>
        <taxon>Actinomycetota</taxon>
        <taxon>Actinomycetes</taxon>
        <taxon>Micrococcales</taxon>
        <taxon>Dermacoccaceae</taxon>
        <taxon>Branchiibius</taxon>
    </lineage>
</organism>
<proteinExistence type="predicted"/>
<gene>
    <name evidence="1" type="ORF">SAMN04489750_3758</name>
</gene>
<evidence type="ECO:0000313" key="2">
    <source>
        <dbReference type="Proteomes" id="UP000250028"/>
    </source>
</evidence>
<evidence type="ECO:0008006" key="3">
    <source>
        <dbReference type="Google" id="ProtNLM"/>
    </source>
</evidence>
<name>A0A2Y9BN55_9MICO</name>
<dbReference type="OrthoDB" id="3766363at2"/>
<accession>A0A2Y9BN55</accession>
<dbReference type="AlphaFoldDB" id="A0A2Y9BN55"/>
<keyword evidence="2" id="KW-1185">Reference proteome</keyword>